<keyword evidence="9" id="KW-1185">Reference proteome</keyword>
<evidence type="ECO:0000256" key="5">
    <source>
        <dbReference type="ARBA" id="ARBA00023136"/>
    </source>
</evidence>
<feature type="transmembrane region" description="Helical" evidence="6">
    <location>
        <begin position="65"/>
        <end position="83"/>
    </location>
</feature>
<dbReference type="AlphaFoldDB" id="A0A223S9J3"/>
<feature type="transmembrane region" description="Helical" evidence="6">
    <location>
        <begin position="297"/>
        <end position="316"/>
    </location>
</feature>
<dbReference type="SUPFAM" id="SSF103473">
    <property type="entry name" value="MFS general substrate transporter"/>
    <property type="match status" value="1"/>
</dbReference>
<dbReference type="InterPro" id="IPR020846">
    <property type="entry name" value="MFS_dom"/>
</dbReference>
<feature type="transmembrane region" description="Helical" evidence="6">
    <location>
        <begin position="95"/>
        <end position="114"/>
    </location>
</feature>
<evidence type="ECO:0000256" key="3">
    <source>
        <dbReference type="ARBA" id="ARBA00022692"/>
    </source>
</evidence>
<feature type="transmembrane region" description="Helical" evidence="6">
    <location>
        <begin position="120"/>
        <end position="142"/>
    </location>
</feature>
<feature type="transmembrane region" description="Helical" evidence="6">
    <location>
        <begin position="359"/>
        <end position="379"/>
    </location>
</feature>
<evidence type="ECO:0000313" key="9">
    <source>
        <dbReference type="Proteomes" id="UP000215005"/>
    </source>
</evidence>
<sequence>MRGLSKKHENTDVVEDPQVAAPATQFWAKFSLIYAAGVFAAASIGKIGPISGDLRSDLGLSLDQVGLVASSVTATAAVVGVLVGLGSRRLAQKPLLLVGLAIMAVAGALVSRMSDFGPLVAARLAESVGYVIVVVAAPVLVMSLGEGRRRTAALAVWGTFLPIGLALGSFAGGIVASAFGWRVWLGAAAAAIACVAVVVAIAVPRREVTTPESVGSGGHDRFTLRGFARPVALSAGFATASAAIVATVTMFPSFLQEVFDVPAAQAGTLTGAVSLVGVSGGFAAGWLLHRGKPVSQLFIAGVLVPLGATFAFLELGGVSMSLAGALVVAVTNELVVAAVFAAVPMVVRSTADISTTNGLVAQLGSLGTLAGPPLIGLVVIQAGGWWAVGPALAVPCLVGVVLLRTSVRPSSTV</sequence>
<dbReference type="Gene3D" id="1.20.1250.20">
    <property type="entry name" value="MFS general substrate transporter like domains"/>
    <property type="match status" value="2"/>
</dbReference>
<evidence type="ECO:0000259" key="7">
    <source>
        <dbReference type="PROSITE" id="PS50850"/>
    </source>
</evidence>
<keyword evidence="3 6" id="KW-0812">Transmembrane</keyword>
<proteinExistence type="predicted"/>
<dbReference type="GO" id="GO:0005886">
    <property type="term" value="C:plasma membrane"/>
    <property type="evidence" value="ECO:0007669"/>
    <property type="project" value="UniProtKB-SubCell"/>
</dbReference>
<feature type="transmembrane region" description="Helical" evidence="6">
    <location>
        <begin position="322"/>
        <end position="347"/>
    </location>
</feature>
<evidence type="ECO:0000256" key="2">
    <source>
        <dbReference type="ARBA" id="ARBA00022475"/>
    </source>
</evidence>
<keyword evidence="4 6" id="KW-1133">Transmembrane helix</keyword>
<dbReference type="PANTHER" id="PTHR43124">
    <property type="entry name" value="PURINE EFFLUX PUMP PBUE"/>
    <property type="match status" value="1"/>
</dbReference>
<feature type="transmembrane region" description="Helical" evidence="6">
    <location>
        <begin position="154"/>
        <end position="175"/>
    </location>
</feature>
<dbReference type="GO" id="GO:0022857">
    <property type="term" value="F:transmembrane transporter activity"/>
    <property type="evidence" value="ECO:0007669"/>
    <property type="project" value="InterPro"/>
</dbReference>
<comment type="subcellular location">
    <subcellularLocation>
        <location evidence="1">Cell membrane</location>
        <topology evidence="1">Multi-pass membrane protein</topology>
    </subcellularLocation>
</comment>
<feature type="transmembrane region" description="Helical" evidence="6">
    <location>
        <begin position="266"/>
        <end position="288"/>
    </location>
</feature>
<feature type="transmembrane region" description="Helical" evidence="6">
    <location>
        <begin position="231"/>
        <end position="254"/>
    </location>
</feature>
<evidence type="ECO:0000256" key="4">
    <source>
        <dbReference type="ARBA" id="ARBA00022989"/>
    </source>
</evidence>
<evidence type="ECO:0000256" key="1">
    <source>
        <dbReference type="ARBA" id="ARBA00004651"/>
    </source>
</evidence>
<dbReference type="InterPro" id="IPR050189">
    <property type="entry name" value="MFS_Efflux_Transporters"/>
</dbReference>
<keyword evidence="2" id="KW-1003">Cell membrane</keyword>
<feature type="transmembrane region" description="Helical" evidence="6">
    <location>
        <begin position="181"/>
        <end position="203"/>
    </location>
</feature>
<dbReference type="EMBL" id="CP022753">
    <property type="protein sequence ID" value="ASU84773.1"/>
    <property type="molecule type" value="Genomic_DNA"/>
</dbReference>
<dbReference type="PROSITE" id="PS50850">
    <property type="entry name" value="MFS"/>
    <property type="match status" value="1"/>
</dbReference>
<keyword evidence="5 6" id="KW-0472">Membrane</keyword>
<name>A0A223S9J3_9ACTN</name>
<protein>
    <recommendedName>
        <fullName evidence="7">Major facilitator superfamily (MFS) profile domain-containing protein</fullName>
    </recommendedName>
</protein>
<feature type="transmembrane region" description="Helical" evidence="6">
    <location>
        <begin position="385"/>
        <end position="403"/>
    </location>
</feature>
<reference evidence="8 9" key="1">
    <citation type="submission" date="2017-08" db="EMBL/GenBank/DDBJ databases">
        <title>The complete genome sequence of Nocardiopsis gilva YIM 90087.</title>
        <authorList>
            <person name="Yin M."/>
            <person name="Tang S."/>
        </authorList>
    </citation>
    <scope>NUCLEOTIDE SEQUENCE [LARGE SCALE GENOMIC DNA]</scope>
    <source>
        <strain evidence="8 9">YIM 90087</strain>
    </source>
</reference>
<dbReference type="InterPro" id="IPR011701">
    <property type="entry name" value="MFS"/>
</dbReference>
<dbReference type="Proteomes" id="UP000215005">
    <property type="component" value="Chromosome"/>
</dbReference>
<dbReference type="PANTHER" id="PTHR43124:SF3">
    <property type="entry name" value="CHLORAMPHENICOL EFFLUX PUMP RV0191"/>
    <property type="match status" value="1"/>
</dbReference>
<evidence type="ECO:0000313" key="8">
    <source>
        <dbReference type="EMBL" id="ASU84773.1"/>
    </source>
</evidence>
<gene>
    <name evidence="8" type="ORF">CDO52_19960</name>
</gene>
<feature type="transmembrane region" description="Helical" evidence="6">
    <location>
        <begin position="26"/>
        <end position="45"/>
    </location>
</feature>
<dbReference type="Pfam" id="PF07690">
    <property type="entry name" value="MFS_1"/>
    <property type="match status" value="1"/>
</dbReference>
<dbReference type="KEGG" id="ngv:CDO52_19960"/>
<dbReference type="InterPro" id="IPR036259">
    <property type="entry name" value="MFS_trans_sf"/>
</dbReference>
<feature type="domain" description="Major facilitator superfamily (MFS) profile" evidence="7">
    <location>
        <begin position="29"/>
        <end position="408"/>
    </location>
</feature>
<accession>A0A223S9J3</accession>
<evidence type="ECO:0000256" key="6">
    <source>
        <dbReference type="SAM" id="Phobius"/>
    </source>
</evidence>
<organism evidence="8 9">
    <name type="scientific">Nocardiopsis gilva YIM 90087</name>
    <dbReference type="NCBI Taxonomy" id="1235441"/>
    <lineage>
        <taxon>Bacteria</taxon>
        <taxon>Bacillati</taxon>
        <taxon>Actinomycetota</taxon>
        <taxon>Actinomycetes</taxon>
        <taxon>Streptosporangiales</taxon>
        <taxon>Nocardiopsidaceae</taxon>
        <taxon>Nocardiopsis</taxon>
    </lineage>
</organism>